<reference evidence="8 9" key="1">
    <citation type="submission" date="2018-12" db="EMBL/GenBank/DDBJ databases">
        <authorList>
            <person name="Li S."/>
            <person name="Yang R."/>
            <person name="Chen G."/>
            <person name="Zou L."/>
            <person name="Zhang C."/>
            <person name="Chen Y."/>
            <person name="Liu Z."/>
            <person name="Li Y."/>
            <person name="Yan Y."/>
            <person name="Huang M."/>
            <person name="Chen T."/>
        </authorList>
    </citation>
    <scope>NUCLEOTIDE SEQUENCE [LARGE SCALE GENOMIC DNA]</scope>
    <source>
        <strain evidence="8 9">1257</strain>
    </source>
</reference>
<dbReference type="CDD" id="cd00609">
    <property type="entry name" value="AAT_like"/>
    <property type="match status" value="1"/>
</dbReference>
<name>A0A3S8UM74_9PSED</name>
<keyword evidence="5" id="KW-0663">Pyridoxal phosphate</keyword>
<evidence type="ECO:0000256" key="5">
    <source>
        <dbReference type="ARBA" id="ARBA00022898"/>
    </source>
</evidence>
<dbReference type="EC" id="2.6.1.-" evidence="6"/>
<evidence type="ECO:0000313" key="8">
    <source>
        <dbReference type="EMBL" id="AZL69367.1"/>
    </source>
</evidence>
<dbReference type="InterPro" id="IPR015422">
    <property type="entry name" value="PyrdxlP-dep_Trfase_small"/>
</dbReference>
<dbReference type="PROSITE" id="PS00105">
    <property type="entry name" value="AA_TRANSFER_CLASS_1"/>
    <property type="match status" value="1"/>
</dbReference>
<evidence type="ECO:0000256" key="1">
    <source>
        <dbReference type="ARBA" id="ARBA00001933"/>
    </source>
</evidence>
<feature type="domain" description="Aminotransferase class I/classII large" evidence="7">
    <location>
        <begin position="31"/>
        <end position="380"/>
    </location>
</feature>
<dbReference type="PANTHER" id="PTHR46383:SF1">
    <property type="entry name" value="ASPARTATE AMINOTRANSFERASE"/>
    <property type="match status" value="1"/>
</dbReference>
<dbReference type="InterPro" id="IPR015424">
    <property type="entry name" value="PyrdxlP-dep_Trfase"/>
</dbReference>
<evidence type="ECO:0000313" key="9">
    <source>
        <dbReference type="Proteomes" id="UP000268230"/>
    </source>
</evidence>
<comment type="cofactor">
    <cofactor evidence="1 6">
        <name>pyridoxal 5'-phosphate</name>
        <dbReference type="ChEBI" id="CHEBI:597326"/>
    </cofactor>
</comment>
<evidence type="ECO:0000256" key="2">
    <source>
        <dbReference type="ARBA" id="ARBA00007441"/>
    </source>
</evidence>
<dbReference type="GO" id="GO:0030170">
    <property type="term" value="F:pyridoxal phosphate binding"/>
    <property type="evidence" value="ECO:0007669"/>
    <property type="project" value="InterPro"/>
</dbReference>
<evidence type="ECO:0000256" key="6">
    <source>
        <dbReference type="RuleBase" id="RU000481"/>
    </source>
</evidence>
<dbReference type="FunFam" id="3.40.640.10:FF:000033">
    <property type="entry name" value="Aspartate aminotransferase"/>
    <property type="match status" value="1"/>
</dbReference>
<protein>
    <recommendedName>
        <fullName evidence="6">Aminotransferase</fullName>
        <ecNumber evidence="6">2.6.1.-</ecNumber>
    </recommendedName>
</protein>
<dbReference type="InterPro" id="IPR004839">
    <property type="entry name" value="Aminotransferase_I/II_large"/>
</dbReference>
<comment type="similarity">
    <text evidence="2 6">Belongs to the class-I pyridoxal-phosphate-dependent aminotransferase family.</text>
</comment>
<dbReference type="GO" id="GO:0006520">
    <property type="term" value="P:amino acid metabolic process"/>
    <property type="evidence" value="ECO:0007669"/>
    <property type="project" value="InterPro"/>
</dbReference>
<dbReference type="SUPFAM" id="SSF53383">
    <property type="entry name" value="PLP-dependent transferases"/>
    <property type="match status" value="1"/>
</dbReference>
<accession>A0A3S8UM74</accession>
<dbReference type="KEGG" id="pory:EJA05_17315"/>
<proteinExistence type="inferred from homology"/>
<dbReference type="OrthoDB" id="9803354at2"/>
<dbReference type="Pfam" id="PF00155">
    <property type="entry name" value="Aminotran_1_2"/>
    <property type="match status" value="1"/>
</dbReference>
<keyword evidence="4 6" id="KW-0808">Transferase</keyword>
<dbReference type="InterPro" id="IPR004838">
    <property type="entry name" value="NHTrfase_class1_PyrdxlP-BS"/>
</dbReference>
<dbReference type="EMBL" id="CP034338">
    <property type="protein sequence ID" value="AZL69367.1"/>
    <property type="molecule type" value="Genomic_DNA"/>
</dbReference>
<dbReference type="Gene3D" id="3.40.640.10">
    <property type="entry name" value="Type I PLP-dependent aspartate aminotransferase-like (Major domain)"/>
    <property type="match status" value="1"/>
</dbReference>
<organism evidence="8 9">
    <name type="scientific">Pseudomonas entomophila</name>
    <dbReference type="NCBI Taxonomy" id="312306"/>
    <lineage>
        <taxon>Bacteria</taxon>
        <taxon>Pseudomonadati</taxon>
        <taxon>Pseudomonadota</taxon>
        <taxon>Gammaproteobacteria</taxon>
        <taxon>Pseudomonadales</taxon>
        <taxon>Pseudomonadaceae</taxon>
        <taxon>Pseudomonas</taxon>
    </lineage>
</organism>
<evidence type="ECO:0000259" key="7">
    <source>
        <dbReference type="Pfam" id="PF00155"/>
    </source>
</evidence>
<dbReference type="PANTHER" id="PTHR46383">
    <property type="entry name" value="ASPARTATE AMINOTRANSFERASE"/>
    <property type="match status" value="1"/>
</dbReference>
<gene>
    <name evidence="8" type="ORF">EJA05_17315</name>
</gene>
<dbReference type="InterPro" id="IPR015421">
    <property type="entry name" value="PyrdxlP-dep_Trfase_major"/>
</dbReference>
<dbReference type="GO" id="GO:0008483">
    <property type="term" value="F:transaminase activity"/>
    <property type="evidence" value="ECO:0007669"/>
    <property type="project" value="UniProtKB-KW"/>
</dbReference>
<evidence type="ECO:0000256" key="4">
    <source>
        <dbReference type="ARBA" id="ARBA00022679"/>
    </source>
</evidence>
<dbReference type="Gene3D" id="3.90.1150.10">
    <property type="entry name" value="Aspartate Aminotransferase, domain 1"/>
    <property type="match status" value="1"/>
</dbReference>
<sequence length="388" mass="41867">MHNIETPNSAFQSPILLMAKRAAAMRAAGRDIVDLTLGEPDFNAPAHVIEAAHQALGSRLSYAPSNGIEPLRRAIRMRAWEDRGLDFGDDQIAVGCGAKQIIFNAFQATLTPADEVIVPAPYWASYPAMIKMCGAQPIILPTTASQGFRLTAEHLTAGLRRAVSPKWVVLNAPGNPSGALYSKRDLHALADVLRQYPKVMVLSDDIYAEIRFTQEPYLTLASVAPDLAERILIVDGVSKAYAMTGWRVGWGCGSKSLISAITTVQSQNCTQTSTLSQRAAVAALEGPRDFLAERNAIYRQRRDAALHVLRSSNKLQVPCPEGAFYLLAQLKTSIDDQALALDLLEAGIATVPGSAFGLPGHLRLSFATDEATLVEGCKRLVSALEAYA</sequence>
<evidence type="ECO:0000256" key="3">
    <source>
        <dbReference type="ARBA" id="ARBA00022576"/>
    </source>
</evidence>
<keyword evidence="3 6" id="KW-0032">Aminotransferase</keyword>
<dbReference type="InterPro" id="IPR050596">
    <property type="entry name" value="AspAT/PAT-like"/>
</dbReference>
<dbReference type="AlphaFoldDB" id="A0A3S8UM74"/>
<dbReference type="Proteomes" id="UP000268230">
    <property type="component" value="Chromosome"/>
</dbReference>